<organism evidence="1 2">
    <name type="scientific">Neptunicella marina</name>
    <dbReference type="NCBI Taxonomy" id="2125989"/>
    <lineage>
        <taxon>Bacteria</taxon>
        <taxon>Pseudomonadati</taxon>
        <taxon>Pseudomonadota</taxon>
        <taxon>Gammaproteobacteria</taxon>
        <taxon>Alteromonadales</taxon>
        <taxon>Alteromonadaceae</taxon>
        <taxon>Neptunicella</taxon>
    </lineage>
</organism>
<comment type="caution">
    <text evidence="1">The sequence shown here is derived from an EMBL/GenBank/DDBJ whole genome shotgun (WGS) entry which is preliminary data.</text>
</comment>
<reference evidence="1" key="2">
    <citation type="submission" date="2020-08" db="EMBL/GenBank/DDBJ databases">
        <authorList>
            <person name="Lai Q."/>
        </authorList>
    </citation>
    <scope>NUCLEOTIDE SEQUENCE</scope>
    <source>
        <strain evidence="1">S27-2</strain>
    </source>
</reference>
<proteinExistence type="predicted"/>
<gene>
    <name evidence="1" type="ORF">H8B19_04115</name>
</gene>
<keyword evidence="2" id="KW-1185">Reference proteome</keyword>
<dbReference type="RefSeq" id="WP_186505510.1">
    <property type="nucleotide sequence ID" value="NZ_JACNEP010000002.1"/>
</dbReference>
<evidence type="ECO:0000313" key="2">
    <source>
        <dbReference type="Proteomes" id="UP000601768"/>
    </source>
</evidence>
<evidence type="ECO:0000313" key="1">
    <source>
        <dbReference type="EMBL" id="MBC3765050.1"/>
    </source>
</evidence>
<sequence length="158" mass="18155">MNTHFLCPPHRQWLSQNLRAAESHYFHAADTAQYFIEQRDWTSALPYCGCAFETLEIILSGSSEPLAHQILNFTHSGILLAKGFGQLGRLDDRASTYQRCIDRLQLQLTINHSLQHNQLITDCLQALQKGLQTCDLRHHKQRSNNHVSYTNFAKSQLH</sequence>
<dbReference type="Proteomes" id="UP000601768">
    <property type="component" value="Unassembled WGS sequence"/>
</dbReference>
<reference evidence="1" key="1">
    <citation type="journal article" date="2018" name="Int. J. Syst. Evol. Microbiol.">
        <title>Neptunicella marina gen. nov., sp. nov., isolated from surface seawater.</title>
        <authorList>
            <person name="Liu X."/>
            <person name="Lai Q."/>
            <person name="Du Y."/>
            <person name="Zhang X."/>
            <person name="Liu Z."/>
            <person name="Sun F."/>
            <person name="Shao Z."/>
        </authorList>
    </citation>
    <scope>NUCLEOTIDE SEQUENCE</scope>
    <source>
        <strain evidence="1">S27-2</strain>
    </source>
</reference>
<accession>A0A8J6LXV9</accession>
<protein>
    <submittedName>
        <fullName evidence="1">Uncharacterized protein</fullName>
    </submittedName>
</protein>
<dbReference type="AlphaFoldDB" id="A0A8J6LXV9"/>
<name>A0A8J6LXV9_9ALTE</name>
<dbReference type="EMBL" id="JACNEP010000002">
    <property type="protein sequence ID" value="MBC3765050.1"/>
    <property type="molecule type" value="Genomic_DNA"/>
</dbReference>